<dbReference type="CDD" id="cd06170">
    <property type="entry name" value="LuxR_C_like"/>
    <property type="match status" value="1"/>
</dbReference>
<reference evidence="6 7" key="1">
    <citation type="submission" date="2020-04" db="EMBL/GenBank/DDBJ databases">
        <title>Flammeovirga sp. SR4, a novel species isolated from seawater.</title>
        <authorList>
            <person name="Wang X."/>
        </authorList>
    </citation>
    <scope>NUCLEOTIDE SEQUENCE [LARGE SCALE GENOMIC DNA]</scope>
    <source>
        <strain evidence="6 7">SR4</strain>
    </source>
</reference>
<protein>
    <submittedName>
        <fullName evidence="6">Helix-turn-helix transcriptional regulator</fullName>
    </submittedName>
</protein>
<dbReference type="PANTHER" id="PTHR44688:SF16">
    <property type="entry name" value="DNA-BINDING TRANSCRIPTIONAL ACTIVATOR DEVR_DOSR"/>
    <property type="match status" value="1"/>
</dbReference>
<organism evidence="6 7">
    <name type="scientific">Flammeovirga agarivorans</name>
    <dbReference type="NCBI Taxonomy" id="2726742"/>
    <lineage>
        <taxon>Bacteria</taxon>
        <taxon>Pseudomonadati</taxon>
        <taxon>Bacteroidota</taxon>
        <taxon>Cytophagia</taxon>
        <taxon>Cytophagales</taxon>
        <taxon>Flammeovirgaceae</taxon>
        <taxon>Flammeovirga</taxon>
    </lineage>
</organism>
<gene>
    <name evidence="6" type="ORF">HGP29_09290</name>
</gene>
<feature type="transmembrane region" description="Helical" evidence="4">
    <location>
        <begin position="252"/>
        <end position="270"/>
    </location>
</feature>
<comment type="caution">
    <text evidence="6">The sequence shown here is derived from an EMBL/GenBank/DDBJ whole genome shotgun (WGS) entry which is preliminary data.</text>
</comment>
<keyword evidence="2" id="KW-0238">DNA-binding</keyword>
<accession>A0A7X8XVJ3</accession>
<dbReference type="SUPFAM" id="SSF46894">
    <property type="entry name" value="C-terminal effector domain of the bipartite response regulators"/>
    <property type="match status" value="1"/>
</dbReference>
<evidence type="ECO:0000313" key="7">
    <source>
        <dbReference type="Proteomes" id="UP000585050"/>
    </source>
</evidence>
<dbReference type="GO" id="GO:0003677">
    <property type="term" value="F:DNA binding"/>
    <property type="evidence" value="ECO:0007669"/>
    <property type="project" value="UniProtKB-KW"/>
</dbReference>
<dbReference type="AlphaFoldDB" id="A0A7X8XVJ3"/>
<keyword evidence="3" id="KW-0804">Transcription</keyword>
<feature type="domain" description="HTH luxR-type" evidence="5">
    <location>
        <begin position="273"/>
        <end position="335"/>
    </location>
</feature>
<dbReference type="PANTHER" id="PTHR44688">
    <property type="entry name" value="DNA-BINDING TRANSCRIPTIONAL ACTIVATOR DEVR_DOSR"/>
    <property type="match status" value="1"/>
</dbReference>
<evidence type="ECO:0000259" key="5">
    <source>
        <dbReference type="PROSITE" id="PS50043"/>
    </source>
</evidence>
<dbReference type="Pfam" id="PF00196">
    <property type="entry name" value="GerE"/>
    <property type="match status" value="1"/>
</dbReference>
<dbReference type="PRINTS" id="PR00038">
    <property type="entry name" value="HTHLUXR"/>
</dbReference>
<evidence type="ECO:0000256" key="4">
    <source>
        <dbReference type="SAM" id="Phobius"/>
    </source>
</evidence>
<keyword evidence="4" id="KW-0812">Transmembrane</keyword>
<keyword evidence="4" id="KW-1133">Transmembrane helix</keyword>
<evidence type="ECO:0000313" key="6">
    <source>
        <dbReference type="EMBL" id="NLR91398.1"/>
    </source>
</evidence>
<proteinExistence type="predicted"/>
<keyword evidence="7" id="KW-1185">Reference proteome</keyword>
<dbReference type="SMART" id="SM00421">
    <property type="entry name" value="HTH_LUXR"/>
    <property type="match status" value="1"/>
</dbReference>
<dbReference type="Proteomes" id="UP000585050">
    <property type="component" value="Unassembled WGS sequence"/>
</dbReference>
<name>A0A7X8XVJ3_9BACT</name>
<keyword evidence="4" id="KW-0472">Membrane</keyword>
<evidence type="ECO:0000256" key="1">
    <source>
        <dbReference type="ARBA" id="ARBA00023015"/>
    </source>
</evidence>
<dbReference type="EMBL" id="JABAIL010000003">
    <property type="protein sequence ID" value="NLR91398.1"/>
    <property type="molecule type" value="Genomic_DNA"/>
</dbReference>
<evidence type="ECO:0000256" key="3">
    <source>
        <dbReference type="ARBA" id="ARBA00023163"/>
    </source>
</evidence>
<dbReference type="Gene3D" id="1.10.10.10">
    <property type="entry name" value="Winged helix-like DNA-binding domain superfamily/Winged helix DNA-binding domain"/>
    <property type="match status" value="1"/>
</dbReference>
<dbReference type="InterPro" id="IPR000792">
    <property type="entry name" value="Tscrpt_reg_LuxR_C"/>
</dbReference>
<dbReference type="InterPro" id="IPR036388">
    <property type="entry name" value="WH-like_DNA-bd_sf"/>
</dbReference>
<dbReference type="RefSeq" id="WP_168882122.1">
    <property type="nucleotide sequence ID" value="NZ_JABAIL010000003.1"/>
</dbReference>
<dbReference type="InterPro" id="IPR016032">
    <property type="entry name" value="Sig_transdc_resp-reg_C-effctor"/>
</dbReference>
<keyword evidence="1" id="KW-0805">Transcription regulation</keyword>
<dbReference type="PROSITE" id="PS00622">
    <property type="entry name" value="HTH_LUXR_1"/>
    <property type="match status" value="1"/>
</dbReference>
<evidence type="ECO:0000256" key="2">
    <source>
        <dbReference type="ARBA" id="ARBA00023125"/>
    </source>
</evidence>
<dbReference type="PROSITE" id="PS50043">
    <property type="entry name" value="HTH_LUXR_2"/>
    <property type="match status" value="1"/>
</dbReference>
<sequence length="335" mass="38533">MNKVIKNIIAILIIILSFKSNGFSNTIGHISGKLILDDTWDRKVYVSYLKTFEKENAVSNDIIITSATIDSLGNFKIDLDKIPTQWSFFRLHIVKKGVSPNSLVIGSMDENFLLLIAKRDSEIKVFNKGGRPIFGEISIEGADYMKTFDYIKKLSNYPNSIDYDQSIIEKEFIKEVVSEKLKVIADSCKHPLVSLYAIYQTDFQKDYFVNPIFYEDYLSKWENENSSYFNSFRQKFPNNEYGYTTIGSKKHLIFLVSAVCFLLVGGLIYSKCKNHNIKQLSIQERKIFDLLRNGLSNKEISAECNIELTTVKSHISSIYSKLKIKSRKEAMDFKV</sequence>
<dbReference type="GO" id="GO:0006355">
    <property type="term" value="P:regulation of DNA-templated transcription"/>
    <property type="evidence" value="ECO:0007669"/>
    <property type="project" value="InterPro"/>
</dbReference>